<dbReference type="InterPro" id="IPR027796">
    <property type="entry name" value="OTT_1508_deam-like"/>
</dbReference>
<dbReference type="Proteomes" id="UP000799757">
    <property type="component" value="Unassembled WGS sequence"/>
</dbReference>
<keyword evidence="2" id="KW-1185">Reference proteome</keyword>
<protein>
    <submittedName>
        <fullName evidence="1">Uncharacterized protein</fullName>
    </submittedName>
</protein>
<organism evidence="1 2">
    <name type="scientific">Melanomma pulvis-pyrius CBS 109.77</name>
    <dbReference type="NCBI Taxonomy" id="1314802"/>
    <lineage>
        <taxon>Eukaryota</taxon>
        <taxon>Fungi</taxon>
        <taxon>Dikarya</taxon>
        <taxon>Ascomycota</taxon>
        <taxon>Pezizomycotina</taxon>
        <taxon>Dothideomycetes</taxon>
        <taxon>Pleosporomycetidae</taxon>
        <taxon>Pleosporales</taxon>
        <taxon>Melanommataceae</taxon>
        <taxon>Melanomma</taxon>
    </lineage>
</organism>
<dbReference type="PANTHER" id="PTHR42037:SF1">
    <property type="match status" value="1"/>
</dbReference>
<proteinExistence type="predicted"/>
<evidence type="ECO:0000313" key="2">
    <source>
        <dbReference type="Proteomes" id="UP000799757"/>
    </source>
</evidence>
<evidence type="ECO:0000313" key="1">
    <source>
        <dbReference type="EMBL" id="KAF2789679.1"/>
    </source>
</evidence>
<dbReference type="EMBL" id="MU002121">
    <property type="protein sequence ID" value="KAF2789679.1"/>
    <property type="molecule type" value="Genomic_DNA"/>
</dbReference>
<dbReference type="Pfam" id="PF14441">
    <property type="entry name" value="OTT_1508_deam"/>
    <property type="match status" value="1"/>
</dbReference>
<name>A0A6A6X013_9PLEO</name>
<dbReference type="AlphaFoldDB" id="A0A6A6X013"/>
<sequence>MASKQLASLSPTKPRFDPQERRLSRFYEPLILLYTLGSTRGEHTCAVPPQEDIAHLPIKTLRRRFLSELAYMCDFDKGGETVTAIGLESTPQRYIFWVASNSCPRKKIVPFLESLLAELRDSSAAVDLATPGEAFRIASQCIAFATPRIKKYRSHLRPLLQRCQEHLAKTERDGVTGLAEWLRLWEGQLSPMDLCRFAYDNRKSKFMRTLARLSTEPAYKSNEDAIHRAFGLIRHYIGRLGHHFRAVNELLSCTSRLSELLHDFEVRRIPTPPKSVLPPADGKTRLESIIPRVHAEIQVLEQFYGSKLSFAGDDPFIACSKPACFCCLLYFRYHPGHFVEPTSHLKIYLNWRPPDINDEYDIVGQERQRDIVNSMTRDVRKEALRQIAEKSEPQAWHPDSLTGITESALHEQGHGPLREIWETLPVVVDPMELPAGSEGPSTTTEFDSSSPMLHDVDVVDLSTDSGHRNGYEESPQESQPICYSFEDDSEEEEGGVLLSTCVLA</sequence>
<dbReference type="PANTHER" id="PTHR42037">
    <property type="match status" value="1"/>
</dbReference>
<dbReference type="OrthoDB" id="3251507at2759"/>
<gene>
    <name evidence="1" type="ORF">K505DRAFT_252814</name>
</gene>
<reference evidence="1" key="1">
    <citation type="journal article" date="2020" name="Stud. Mycol.">
        <title>101 Dothideomycetes genomes: a test case for predicting lifestyles and emergence of pathogens.</title>
        <authorList>
            <person name="Haridas S."/>
            <person name="Albert R."/>
            <person name="Binder M."/>
            <person name="Bloem J."/>
            <person name="Labutti K."/>
            <person name="Salamov A."/>
            <person name="Andreopoulos B."/>
            <person name="Baker S."/>
            <person name="Barry K."/>
            <person name="Bills G."/>
            <person name="Bluhm B."/>
            <person name="Cannon C."/>
            <person name="Castanera R."/>
            <person name="Culley D."/>
            <person name="Daum C."/>
            <person name="Ezra D."/>
            <person name="Gonzalez J."/>
            <person name="Henrissat B."/>
            <person name="Kuo A."/>
            <person name="Liang C."/>
            <person name="Lipzen A."/>
            <person name="Lutzoni F."/>
            <person name="Magnuson J."/>
            <person name="Mondo S."/>
            <person name="Nolan M."/>
            <person name="Ohm R."/>
            <person name="Pangilinan J."/>
            <person name="Park H.-J."/>
            <person name="Ramirez L."/>
            <person name="Alfaro M."/>
            <person name="Sun H."/>
            <person name="Tritt A."/>
            <person name="Yoshinaga Y."/>
            <person name="Zwiers L.-H."/>
            <person name="Turgeon B."/>
            <person name="Goodwin S."/>
            <person name="Spatafora J."/>
            <person name="Crous P."/>
            <person name="Grigoriev I."/>
        </authorList>
    </citation>
    <scope>NUCLEOTIDE SEQUENCE</scope>
    <source>
        <strain evidence="1">CBS 109.77</strain>
    </source>
</reference>
<accession>A0A6A6X013</accession>